<evidence type="ECO:0000256" key="3">
    <source>
        <dbReference type="ARBA" id="ARBA00022448"/>
    </source>
</evidence>
<dbReference type="Gene3D" id="2.40.170.20">
    <property type="entry name" value="TonB-dependent receptor, beta-barrel domain"/>
    <property type="match status" value="1"/>
</dbReference>
<keyword evidence="19" id="KW-0675">Receptor</keyword>
<evidence type="ECO:0000256" key="11">
    <source>
        <dbReference type="ARBA" id="ARBA00023136"/>
    </source>
</evidence>
<dbReference type="GO" id="GO:0038023">
    <property type="term" value="F:signaling receptor activity"/>
    <property type="evidence" value="ECO:0007669"/>
    <property type="project" value="InterPro"/>
</dbReference>
<evidence type="ECO:0000256" key="7">
    <source>
        <dbReference type="ARBA" id="ARBA00022729"/>
    </source>
</evidence>
<evidence type="ECO:0000256" key="10">
    <source>
        <dbReference type="ARBA" id="ARBA00023077"/>
    </source>
</evidence>
<keyword evidence="9" id="KW-0406">Ion transport</keyword>
<dbReference type="Pfam" id="PF07715">
    <property type="entry name" value="Plug"/>
    <property type="match status" value="1"/>
</dbReference>
<keyword evidence="3 13" id="KW-0813">Transport</keyword>
<keyword evidence="5" id="KW-0410">Iron transport</keyword>
<dbReference type="Pfam" id="PF11741">
    <property type="entry name" value="AMIN"/>
    <property type="match status" value="1"/>
</dbReference>
<dbReference type="SUPFAM" id="SSF56935">
    <property type="entry name" value="Porins"/>
    <property type="match status" value="1"/>
</dbReference>
<feature type="domain" description="AMIN" evidence="18">
    <location>
        <begin position="67"/>
        <end position="164"/>
    </location>
</feature>
<dbReference type="InterPro" id="IPR010105">
    <property type="entry name" value="TonB_sidphr_rcpt"/>
</dbReference>
<evidence type="ECO:0000256" key="2">
    <source>
        <dbReference type="ARBA" id="ARBA00009810"/>
    </source>
</evidence>
<dbReference type="GO" id="GO:0009279">
    <property type="term" value="C:cell outer membrane"/>
    <property type="evidence" value="ECO:0007669"/>
    <property type="project" value="UniProtKB-SubCell"/>
</dbReference>
<dbReference type="GO" id="GO:0015891">
    <property type="term" value="P:siderophore transport"/>
    <property type="evidence" value="ECO:0007669"/>
    <property type="project" value="InterPro"/>
</dbReference>
<organism evidence="19 20">
    <name type="scientific">Trichormus variabilis NIES-23</name>
    <dbReference type="NCBI Taxonomy" id="1973479"/>
    <lineage>
        <taxon>Bacteria</taxon>
        <taxon>Bacillati</taxon>
        <taxon>Cyanobacteriota</taxon>
        <taxon>Cyanophyceae</taxon>
        <taxon>Nostocales</taxon>
        <taxon>Nostocaceae</taxon>
        <taxon>Trichormus</taxon>
    </lineage>
</organism>
<evidence type="ECO:0000256" key="1">
    <source>
        <dbReference type="ARBA" id="ARBA00004571"/>
    </source>
</evidence>
<gene>
    <name evidence="19" type="ORF">NIES23_05900</name>
</gene>
<dbReference type="CDD" id="cd01347">
    <property type="entry name" value="ligand_gated_channel"/>
    <property type="match status" value="1"/>
</dbReference>
<dbReference type="InterPro" id="IPR039426">
    <property type="entry name" value="TonB-dep_rcpt-like"/>
</dbReference>
<evidence type="ECO:0000259" key="16">
    <source>
        <dbReference type="Pfam" id="PF00593"/>
    </source>
</evidence>
<feature type="domain" description="TonB-dependent receptor-like beta-barrel" evidence="16">
    <location>
        <begin position="391"/>
        <end position="819"/>
    </location>
</feature>
<keyword evidence="6 13" id="KW-0812">Transmembrane</keyword>
<dbReference type="Gene3D" id="2.170.130.10">
    <property type="entry name" value="TonB-dependent receptor, plug domain"/>
    <property type="match status" value="1"/>
</dbReference>
<evidence type="ECO:0000256" key="8">
    <source>
        <dbReference type="ARBA" id="ARBA00023004"/>
    </source>
</evidence>
<evidence type="ECO:0000256" key="15">
    <source>
        <dbReference type="SAM" id="SignalP"/>
    </source>
</evidence>
<proteinExistence type="inferred from homology"/>
<evidence type="ECO:0000256" key="13">
    <source>
        <dbReference type="PROSITE-ProRule" id="PRU01360"/>
    </source>
</evidence>
<evidence type="ECO:0000256" key="4">
    <source>
        <dbReference type="ARBA" id="ARBA00022452"/>
    </source>
</evidence>
<dbReference type="PANTHER" id="PTHR32552">
    <property type="entry name" value="FERRICHROME IRON RECEPTOR-RELATED"/>
    <property type="match status" value="1"/>
</dbReference>
<dbReference type="InterPro" id="IPR036942">
    <property type="entry name" value="Beta-barrel_TonB_sf"/>
</dbReference>
<dbReference type="InterPro" id="IPR037066">
    <property type="entry name" value="Plug_dom_sf"/>
</dbReference>
<dbReference type="PROSITE" id="PS52016">
    <property type="entry name" value="TONB_DEPENDENT_REC_3"/>
    <property type="match status" value="1"/>
</dbReference>
<name>A0A1Z4KFN3_ANAVA</name>
<keyword evidence="4 13" id="KW-1134">Transmembrane beta strand</keyword>
<keyword evidence="11 13" id="KW-0472">Membrane</keyword>
<protein>
    <submittedName>
        <fullName evidence="19">Ferrichrome-iron receptor</fullName>
    </submittedName>
</protein>
<sequence length="853" mass="94549">MSMKIAIFLAGALALVAIQPVWAESINQMEVEEQKSLTASVKKRLRTVKEKEWLAQANTAVIQVTGVKANPTDKGVEILLETSQGEKLQITNRSAGNSYITDISNAQLRLPSGESFTFRSDKPIAGITEITVTNQDANTIRVSIVGETILPTAELFDSDEGLIFGLTSVTASLPPQQPETQSEQPSPAAEEPIELVVTGEKDGYQVPNTATVTRTNTPIIDIPQSIQVVPRQVLEDQQITRVDDALRNVPGVLGSTNAFIGNQITIRGFSTSNLPILRDGFRIYENFSFQETSNLERIEVLKGPASVQYGQLDPGGVINLVTKKPLSEPFYEIQAQFGSYGLIRPSFDVSGPLTDDGKLLYRLNATYQREEGFRDFNTETERFFIAPSLTWKISDRTNVDFSLEYLDSTRPFDTSLVAFGRSVADVPYSRVFNDPDDFIDTKSFSIAYNLEHRFSDNWTLRNSFRYLQQDLFTQATLAGSLNETTGILTRTYAQREYKSDDYSLQTNVVGKFTTGSIKHTLLAGVDFNRGLLDDLVFRGTRTTLNIFNPVYGVPPRTDFSTLPPATPFKNETTRLGFYLQDQIALNNQFTVLAGLRYDTVDFKDTFTDESKYDSAWSPVIGLVYKPVENLSIYTSYSRSFVPSFSRDANGDFLQPERGAGYEVGIKAELLQGNLFATLAYFDITKQNVSTADPDVLGASVATGEQRSRGIELSAVGTIAPGWNIIAGYAYTDAEISKDNTIAVGNRLPGTPKHSANLWTTYEIQKGSLQGLGFGLGVNYVGKRFGNFQNDFEVDSYFLTNAALFYRQNNWRVGLNFNNIFDINYISSAATLTRTRSIEPGQPFTVVGSISLEF</sequence>
<dbReference type="Pfam" id="PF00593">
    <property type="entry name" value="TonB_dep_Rec_b-barrel"/>
    <property type="match status" value="1"/>
</dbReference>
<dbReference type="FunFam" id="2.40.170.20:FF:000005">
    <property type="entry name" value="TonB-dependent siderophore receptor"/>
    <property type="match status" value="1"/>
</dbReference>
<keyword evidence="8" id="KW-0408">Iron</keyword>
<evidence type="ECO:0000259" key="18">
    <source>
        <dbReference type="Pfam" id="PF11741"/>
    </source>
</evidence>
<dbReference type="InterPro" id="IPR000531">
    <property type="entry name" value="Beta-barrel_TonB"/>
</dbReference>
<evidence type="ECO:0000256" key="6">
    <source>
        <dbReference type="ARBA" id="ARBA00022692"/>
    </source>
</evidence>
<evidence type="ECO:0000256" key="9">
    <source>
        <dbReference type="ARBA" id="ARBA00023065"/>
    </source>
</evidence>
<accession>A0A1Z4KFN3</accession>
<feature type="domain" description="TonB-dependent receptor plug" evidence="17">
    <location>
        <begin position="219"/>
        <end position="317"/>
    </location>
</feature>
<dbReference type="InterPro" id="IPR012910">
    <property type="entry name" value="Plug_dom"/>
</dbReference>
<evidence type="ECO:0000256" key="5">
    <source>
        <dbReference type="ARBA" id="ARBA00022496"/>
    </source>
</evidence>
<comment type="similarity">
    <text evidence="2 13 14">Belongs to the TonB-dependent receptor family.</text>
</comment>
<dbReference type="GO" id="GO:0015344">
    <property type="term" value="F:siderophore uptake transmembrane transporter activity"/>
    <property type="evidence" value="ECO:0007669"/>
    <property type="project" value="TreeGrafter"/>
</dbReference>
<keyword evidence="12 13" id="KW-0998">Cell outer membrane</keyword>
<dbReference type="InterPro" id="IPR021731">
    <property type="entry name" value="AMIN_dom"/>
</dbReference>
<dbReference type="Proteomes" id="UP000217507">
    <property type="component" value="Chromosome"/>
</dbReference>
<evidence type="ECO:0000256" key="14">
    <source>
        <dbReference type="RuleBase" id="RU003357"/>
    </source>
</evidence>
<keyword evidence="10 14" id="KW-0798">TonB box</keyword>
<dbReference type="EMBL" id="AP018216">
    <property type="protein sequence ID" value="BAY67808.1"/>
    <property type="molecule type" value="Genomic_DNA"/>
</dbReference>
<dbReference type="FunFam" id="2.170.130.10:FF:000001">
    <property type="entry name" value="Catecholate siderophore TonB-dependent receptor"/>
    <property type="match status" value="1"/>
</dbReference>
<keyword evidence="7 15" id="KW-0732">Signal</keyword>
<dbReference type="NCBIfam" id="TIGR01783">
    <property type="entry name" value="TonB-siderophor"/>
    <property type="match status" value="1"/>
</dbReference>
<feature type="signal peptide" evidence="15">
    <location>
        <begin position="1"/>
        <end position="23"/>
    </location>
</feature>
<evidence type="ECO:0000259" key="17">
    <source>
        <dbReference type="Pfam" id="PF07715"/>
    </source>
</evidence>
<comment type="subcellular location">
    <subcellularLocation>
        <location evidence="1 13">Cell outer membrane</location>
        <topology evidence="1 13">Multi-pass membrane protein</topology>
    </subcellularLocation>
</comment>
<evidence type="ECO:0000313" key="20">
    <source>
        <dbReference type="Proteomes" id="UP000217507"/>
    </source>
</evidence>
<dbReference type="PANTHER" id="PTHR32552:SF68">
    <property type="entry name" value="FERRICHROME OUTER MEMBRANE TRANSPORTER_PHAGE RECEPTOR"/>
    <property type="match status" value="1"/>
</dbReference>
<reference evidence="19 20" key="1">
    <citation type="submission" date="2017-06" db="EMBL/GenBank/DDBJ databases">
        <title>Genome sequencing of cyanobaciteial culture collection at National Institute for Environmental Studies (NIES).</title>
        <authorList>
            <person name="Hirose Y."/>
            <person name="Shimura Y."/>
            <person name="Fujisawa T."/>
            <person name="Nakamura Y."/>
            <person name="Kawachi M."/>
        </authorList>
    </citation>
    <scope>NUCLEOTIDE SEQUENCE [LARGE SCALE GENOMIC DNA]</scope>
    <source>
        <strain evidence="19 20">NIES-23</strain>
    </source>
</reference>
<dbReference type="AlphaFoldDB" id="A0A1Z4KFN3"/>
<evidence type="ECO:0000313" key="19">
    <source>
        <dbReference type="EMBL" id="BAY67808.1"/>
    </source>
</evidence>
<feature type="chain" id="PRO_5011118204" evidence="15">
    <location>
        <begin position="24"/>
        <end position="853"/>
    </location>
</feature>
<evidence type="ECO:0000256" key="12">
    <source>
        <dbReference type="ARBA" id="ARBA00023237"/>
    </source>
</evidence>